<dbReference type="EMBL" id="MU853897">
    <property type="protein sequence ID" value="KAK3936020.1"/>
    <property type="molecule type" value="Genomic_DNA"/>
</dbReference>
<evidence type="ECO:0000313" key="2">
    <source>
        <dbReference type="EMBL" id="KAK3936020.1"/>
    </source>
</evidence>
<dbReference type="AlphaFoldDB" id="A0AAN6S0J3"/>
<feature type="compositionally biased region" description="Polar residues" evidence="1">
    <location>
        <begin position="1"/>
        <end position="31"/>
    </location>
</feature>
<proteinExistence type="predicted"/>
<gene>
    <name evidence="2" type="ORF">QBC46DRAFT_420490</name>
</gene>
<organism evidence="2 3">
    <name type="scientific">Diplogelasinospora grovesii</name>
    <dbReference type="NCBI Taxonomy" id="303347"/>
    <lineage>
        <taxon>Eukaryota</taxon>
        <taxon>Fungi</taxon>
        <taxon>Dikarya</taxon>
        <taxon>Ascomycota</taxon>
        <taxon>Pezizomycotina</taxon>
        <taxon>Sordariomycetes</taxon>
        <taxon>Sordariomycetidae</taxon>
        <taxon>Sordariales</taxon>
        <taxon>Diplogelasinosporaceae</taxon>
        <taxon>Diplogelasinospora</taxon>
    </lineage>
</organism>
<accession>A0AAN6S0J3</accession>
<reference evidence="3" key="1">
    <citation type="journal article" date="2023" name="Mol. Phylogenet. Evol.">
        <title>Genome-scale phylogeny and comparative genomics of the fungal order Sordariales.</title>
        <authorList>
            <person name="Hensen N."/>
            <person name="Bonometti L."/>
            <person name="Westerberg I."/>
            <person name="Brannstrom I.O."/>
            <person name="Guillou S."/>
            <person name="Cros-Aarteil S."/>
            <person name="Calhoun S."/>
            <person name="Haridas S."/>
            <person name="Kuo A."/>
            <person name="Mondo S."/>
            <person name="Pangilinan J."/>
            <person name="Riley R."/>
            <person name="LaButti K."/>
            <person name="Andreopoulos B."/>
            <person name="Lipzen A."/>
            <person name="Chen C."/>
            <person name="Yan M."/>
            <person name="Daum C."/>
            <person name="Ng V."/>
            <person name="Clum A."/>
            <person name="Steindorff A."/>
            <person name="Ohm R.A."/>
            <person name="Martin F."/>
            <person name="Silar P."/>
            <person name="Natvig D.O."/>
            <person name="Lalanne C."/>
            <person name="Gautier V."/>
            <person name="Ament-Velasquez S.L."/>
            <person name="Kruys A."/>
            <person name="Hutchinson M.I."/>
            <person name="Powell A.J."/>
            <person name="Barry K."/>
            <person name="Miller A.N."/>
            <person name="Grigoriev I.V."/>
            <person name="Debuchy R."/>
            <person name="Gladieux P."/>
            <person name="Hiltunen Thoren M."/>
            <person name="Johannesson H."/>
        </authorList>
    </citation>
    <scope>NUCLEOTIDE SEQUENCE [LARGE SCALE GENOMIC DNA]</scope>
    <source>
        <strain evidence="3">CBS 340.73</strain>
    </source>
</reference>
<name>A0AAN6S0J3_9PEZI</name>
<sequence>MERATYSSDATASKPTPSVNAPTRPSFSTPTLVPAVAPTSTGITQPTTRPQQKKMTELDDLVLWTIIHNLNIGSVSALSQTCWKFYNFFNDELYKLLVKGNKLGSTGKQGRYNMAIDLFIIAINENTKGHVASVRKCMRAAFSPVGDLAEFRQQRPERNLSSSQRDLLRLIEGGCFPYLSVQGSRNLRLLRQCQNELVPKNLRARPEDGKRMMDFNSVIRYLGQRSPSNRLEWLKRVLGSATPEVMSELRPHLKHMLLTQYGFRPFEKHYTPEIVALLLEFGAFPKKYEWRRQDCWFGVETILANTGFEWWPRLRPNLFEAFWERYGELCRSHLEDVDPTCPVSVADTIILPHDGSFVDTIARLFLATQVLLLEDDAVILTSGLCMITATPDEFTFDLKVTIPWIMPRLLAGRRASTYEEINRMFPKPRLG</sequence>
<evidence type="ECO:0000256" key="1">
    <source>
        <dbReference type="SAM" id="MobiDB-lite"/>
    </source>
</evidence>
<dbReference type="Proteomes" id="UP001303473">
    <property type="component" value="Unassembled WGS sequence"/>
</dbReference>
<comment type="caution">
    <text evidence="2">The sequence shown here is derived from an EMBL/GenBank/DDBJ whole genome shotgun (WGS) entry which is preliminary data.</text>
</comment>
<keyword evidence="3" id="KW-1185">Reference proteome</keyword>
<evidence type="ECO:0000313" key="3">
    <source>
        <dbReference type="Proteomes" id="UP001303473"/>
    </source>
</evidence>
<protein>
    <submittedName>
        <fullName evidence="2">Uncharacterized protein</fullName>
    </submittedName>
</protein>
<feature type="region of interest" description="Disordered" evidence="1">
    <location>
        <begin position="1"/>
        <end position="32"/>
    </location>
</feature>